<dbReference type="AlphaFoldDB" id="A0A9P0FFD1"/>
<accession>A0A9P0FFD1</accession>
<dbReference type="OrthoDB" id="6782371at2759"/>
<proteinExistence type="predicted"/>
<dbReference type="EMBL" id="OV121134">
    <property type="protein sequence ID" value="CAH0553831.1"/>
    <property type="molecule type" value="Genomic_DNA"/>
</dbReference>
<reference evidence="1" key="1">
    <citation type="submission" date="2021-12" db="EMBL/GenBank/DDBJ databases">
        <authorList>
            <person name="King R."/>
        </authorList>
    </citation>
    <scope>NUCLEOTIDE SEQUENCE</scope>
</reference>
<evidence type="ECO:0000313" key="2">
    <source>
        <dbReference type="Proteomes" id="UP001154078"/>
    </source>
</evidence>
<sequence>MSSTDTADECEDLVSLTKDLTRRDLKKKRKKNHFDINTKTTILNLYKLGLIHNPDLLKKKIAAEVANRVGVSTSSVYRVIREYNTTNSFSPPQTNQNRKNTFNSMDNATKQAIKLKVQQFLSTNSQVHHTIETLVREVNRDPNLPNFKRTTFLKLLNLLKFKFTKRGRNSVLLDTSTTDCDSSSEDLKKEIIPSVPELVLIKEESGEIYIKQEPEERIYIKEEPLMFSEQLEEQINIKQEPIYFKEYNIKEESETILCI</sequence>
<dbReference type="Proteomes" id="UP001154078">
    <property type="component" value="Chromosome 3"/>
</dbReference>
<gene>
    <name evidence="1" type="ORF">MELIAE_LOCUS5731</name>
</gene>
<evidence type="ECO:0000313" key="1">
    <source>
        <dbReference type="EMBL" id="CAH0553831.1"/>
    </source>
</evidence>
<keyword evidence="2" id="KW-1185">Reference proteome</keyword>
<organism evidence="1 2">
    <name type="scientific">Brassicogethes aeneus</name>
    <name type="common">Rape pollen beetle</name>
    <name type="synonym">Meligethes aeneus</name>
    <dbReference type="NCBI Taxonomy" id="1431903"/>
    <lineage>
        <taxon>Eukaryota</taxon>
        <taxon>Metazoa</taxon>
        <taxon>Ecdysozoa</taxon>
        <taxon>Arthropoda</taxon>
        <taxon>Hexapoda</taxon>
        <taxon>Insecta</taxon>
        <taxon>Pterygota</taxon>
        <taxon>Neoptera</taxon>
        <taxon>Endopterygota</taxon>
        <taxon>Coleoptera</taxon>
        <taxon>Polyphaga</taxon>
        <taxon>Cucujiformia</taxon>
        <taxon>Nitidulidae</taxon>
        <taxon>Meligethinae</taxon>
        <taxon>Brassicogethes</taxon>
    </lineage>
</organism>
<name>A0A9P0FFD1_BRAAE</name>
<protein>
    <submittedName>
        <fullName evidence="1">Uncharacterized protein</fullName>
    </submittedName>
</protein>